<dbReference type="InterPro" id="IPR053206">
    <property type="entry name" value="Dimeric_xanthone_biosynth"/>
</dbReference>
<dbReference type="EMBL" id="KN714670">
    <property type="protein sequence ID" value="KUI53652.1"/>
    <property type="molecule type" value="Genomic_DNA"/>
</dbReference>
<feature type="region of interest" description="Disordered" evidence="1">
    <location>
        <begin position="184"/>
        <end position="214"/>
    </location>
</feature>
<gene>
    <name evidence="3" type="ORF">VP1G_01291</name>
</gene>
<evidence type="ECO:0000259" key="2">
    <source>
        <dbReference type="Pfam" id="PF01814"/>
    </source>
</evidence>
<evidence type="ECO:0000256" key="1">
    <source>
        <dbReference type="SAM" id="MobiDB-lite"/>
    </source>
</evidence>
<protein>
    <recommendedName>
        <fullName evidence="2">Hemerythrin-like domain-containing protein</fullName>
    </recommendedName>
</protein>
<dbReference type="OrthoDB" id="58416at2759"/>
<reference evidence="4" key="1">
    <citation type="submission" date="2014-12" db="EMBL/GenBank/DDBJ databases">
        <title>Genome Sequence of Valsa Canker Pathogens Uncovers a Specific Adaption of Colonization on Woody Bark.</title>
        <authorList>
            <person name="Yin Z."/>
            <person name="Liu H."/>
            <person name="Gao X."/>
            <person name="Li Z."/>
            <person name="Song N."/>
            <person name="Ke X."/>
            <person name="Dai Q."/>
            <person name="Wu Y."/>
            <person name="Sun Y."/>
            <person name="Xu J.-R."/>
            <person name="Kang Z.K."/>
            <person name="Wang L."/>
            <person name="Huang L."/>
        </authorList>
    </citation>
    <scope>NUCLEOTIDE SEQUENCE [LARGE SCALE GENOMIC DNA]</scope>
    <source>
        <strain evidence="4">SXYL134</strain>
    </source>
</reference>
<feature type="domain" description="Hemerythrin-like" evidence="2">
    <location>
        <begin position="21"/>
        <end position="144"/>
    </location>
</feature>
<dbReference type="Proteomes" id="UP000078576">
    <property type="component" value="Unassembled WGS sequence"/>
</dbReference>
<accession>A0A194UPP4</accession>
<dbReference type="PANTHER" id="PTHR38048:SF2">
    <property type="entry name" value="HEMERYTHRIN-LIKE DOMAIN-CONTAINING PROTEIN"/>
    <property type="match status" value="1"/>
</dbReference>
<dbReference type="CDD" id="cd12108">
    <property type="entry name" value="Hr-like"/>
    <property type="match status" value="1"/>
</dbReference>
<dbReference type="Pfam" id="PF01814">
    <property type="entry name" value="Hemerythrin"/>
    <property type="match status" value="1"/>
</dbReference>
<keyword evidence="4" id="KW-1185">Reference proteome</keyword>
<proteinExistence type="predicted"/>
<dbReference type="InterPro" id="IPR012312">
    <property type="entry name" value="Hemerythrin-like"/>
</dbReference>
<sequence>MTAGEKLKGTHVVAQEMCLVHNVLLRGINSVYLQCVNVEAQAPGSIPDFVNYAEQWGLSVHEHHETEETFFFPEIESFTGAGGIMEANVGQHEAFHDGLAAFMGYIDAVKSGREAYSGERLKGIIESFMPVLREHLWDEVKTLLALEEYEDKGDWVAWFKRTQAAILKKTGNADTKIPEVLVPGSRRLDEDEDEGEGPQKATVMPRRDRRSPSFRKASCGKAEEGWRILCMMLYYAIGCLC</sequence>
<evidence type="ECO:0000313" key="3">
    <source>
        <dbReference type="EMBL" id="KUI53652.1"/>
    </source>
</evidence>
<dbReference type="STRING" id="694573.A0A194UPP4"/>
<dbReference type="Gene3D" id="1.20.120.520">
    <property type="entry name" value="nmb1532 protein domain like"/>
    <property type="match status" value="1"/>
</dbReference>
<dbReference type="AlphaFoldDB" id="A0A194UPP4"/>
<name>A0A194UPP4_CYTMA</name>
<organism evidence="3 4">
    <name type="scientific">Cytospora mali</name>
    <name type="common">Apple Valsa canker fungus</name>
    <name type="synonym">Valsa mali</name>
    <dbReference type="NCBI Taxonomy" id="578113"/>
    <lineage>
        <taxon>Eukaryota</taxon>
        <taxon>Fungi</taxon>
        <taxon>Dikarya</taxon>
        <taxon>Ascomycota</taxon>
        <taxon>Pezizomycotina</taxon>
        <taxon>Sordariomycetes</taxon>
        <taxon>Sordariomycetidae</taxon>
        <taxon>Diaporthales</taxon>
        <taxon>Cytosporaceae</taxon>
        <taxon>Cytospora</taxon>
    </lineage>
</organism>
<evidence type="ECO:0000313" key="4">
    <source>
        <dbReference type="Proteomes" id="UP000078576"/>
    </source>
</evidence>
<dbReference type="PANTHER" id="PTHR38048">
    <property type="entry name" value="EXPRESSED PROTEIN"/>
    <property type="match status" value="1"/>
</dbReference>